<reference evidence="2 3" key="1">
    <citation type="submission" date="2020-12" db="EMBL/GenBank/DDBJ databases">
        <title>Effect of drift, selection, and recombination on the evolution of hybrid genomes in Candida yeast pathogens.</title>
        <authorList>
            <person name="Mixao V."/>
            <person name="Ksiezopolska E."/>
            <person name="Saus E."/>
            <person name="Boekhout T."/>
            <person name="Gacser A."/>
            <person name="Gabaldon T."/>
        </authorList>
    </citation>
    <scope>NUCLEOTIDE SEQUENCE [LARGE SCALE GENOMIC DNA]</scope>
    <source>
        <strain evidence="2 3">BP57</strain>
    </source>
</reference>
<proteinExistence type="predicted"/>
<evidence type="ECO:0000313" key="2">
    <source>
        <dbReference type="EMBL" id="KAG5419136.1"/>
    </source>
</evidence>
<evidence type="ECO:0000259" key="1">
    <source>
        <dbReference type="Pfam" id="PF03061"/>
    </source>
</evidence>
<dbReference type="PANTHER" id="PTHR47260:SF1">
    <property type="entry name" value="UPF0644 PROTEIN PB2B4.06"/>
    <property type="match status" value="1"/>
</dbReference>
<feature type="domain" description="Thioesterase" evidence="1">
    <location>
        <begin position="120"/>
        <end position="180"/>
    </location>
</feature>
<dbReference type="CDD" id="cd03443">
    <property type="entry name" value="PaaI_thioesterase"/>
    <property type="match status" value="1"/>
</dbReference>
<evidence type="ECO:0000313" key="3">
    <source>
        <dbReference type="Proteomes" id="UP000669133"/>
    </source>
</evidence>
<dbReference type="InterPro" id="IPR029069">
    <property type="entry name" value="HotDog_dom_sf"/>
</dbReference>
<accession>A0A8H8DCT7</accession>
<dbReference type="InterPro" id="IPR006683">
    <property type="entry name" value="Thioestr_dom"/>
</dbReference>
<dbReference type="AlphaFoldDB" id="A0A8H8DCT7"/>
<sequence>MTVEHIVPASAEESVLEEEILSEESLEQQILTFPIYQHYIDLFQKFTSSNTKTLDVEERIYPNLTGSTLSGPHKIAYRSQTLYFIHDYHFEYNEIPEPDDRENYSITFLQLGDALTGHKGIVHGGLLATLLDELTCRVGFLNFESKRGVTANLNVNYKKPTLVDSWICIKCTVFKKLGRKCWVKGDVYLIDGTKKSLDECDVLTSCEVLIVEPRWVDQLKH</sequence>
<dbReference type="Pfam" id="PF03061">
    <property type="entry name" value="4HBT"/>
    <property type="match status" value="1"/>
</dbReference>
<dbReference type="GeneID" id="93651532"/>
<name>A0A8H8DCT7_9ASCO</name>
<keyword evidence="3" id="KW-1185">Reference proteome</keyword>
<dbReference type="RefSeq" id="XP_067548252.1">
    <property type="nucleotide sequence ID" value="XM_067691810.1"/>
</dbReference>
<comment type="caution">
    <text evidence="2">The sequence shown here is derived from an EMBL/GenBank/DDBJ whole genome shotgun (WGS) entry which is preliminary data.</text>
</comment>
<organism evidence="2 3">
    <name type="scientific">Candida metapsilosis</name>
    <dbReference type="NCBI Taxonomy" id="273372"/>
    <lineage>
        <taxon>Eukaryota</taxon>
        <taxon>Fungi</taxon>
        <taxon>Dikarya</taxon>
        <taxon>Ascomycota</taxon>
        <taxon>Saccharomycotina</taxon>
        <taxon>Pichiomycetes</taxon>
        <taxon>Debaryomycetaceae</taxon>
        <taxon>Candida/Lodderomyces clade</taxon>
        <taxon>Candida</taxon>
    </lineage>
</organism>
<dbReference type="SUPFAM" id="SSF54637">
    <property type="entry name" value="Thioesterase/thiol ester dehydrase-isomerase"/>
    <property type="match status" value="1"/>
</dbReference>
<dbReference type="EMBL" id="JAEOAQ010000003">
    <property type="protein sequence ID" value="KAG5419136.1"/>
    <property type="molecule type" value="Genomic_DNA"/>
</dbReference>
<dbReference type="PANTHER" id="PTHR47260">
    <property type="entry name" value="UPF0644 PROTEIN PB2B4.06"/>
    <property type="match status" value="1"/>
</dbReference>
<dbReference type="Gene3D" id="3.10.129.10">
    <property type="entry name" value="Hotdog Thioesterase"/>
    <property type="match status" value="1"/>
</dbReference>
<dbReference type="Proteomes" id="UP000669133">
    <property type="component" value="Unassembled WGS sequence"/>
</dbReference>
<dbReference type="InterPro" id="IPR052061">
    <property type="entry name" value="PTE-AB_protein"/>
</dbReference>
<gene>
    <name evidence="2" type="ORF">I9W82_002903</name>
</gene>
<dbReference type="OrthoDB" id="506431at2759"/>
<protein>
    <recommendedName>
        <fullName evidence="1">Thioesterase domain-containing protein</fullName>
    </recommendedName>
</protein>